<dbReference type="HAMAP" id="MF_00500">
    <property type="entry name" value="Ribosomal_bS20"/>
    <property type="match status" value="1"/>
</dbReference>
<evidence type="ECO:0000256" key="1">
    <source>
        <dbReference type="ARBA" id="ARBA00007634"/>
    </source>
</evidence>
<dbReference type="GO" id="GO:0005829">
    <property type="term" value="C:cytosol"/>
    <property type="evidence" value="ECO:0007669"/>
    <property type="project" value="TreeGrafter"/>
</dbReference>
<keyword evidence="5 7" id="KW-0687">Ribonucleoprotein</keyword>
<dbReference type="Pfam" id="PF01649">
    <property type="entry name" value="Ribosomal_S20p"/>
    <property type="match status" value="1"/>
</dbReference>
<dbReference type="PANTHER" id="PTHR33398:SF1">
    <property type="entry name" value="SMALL RIBOSOMAL SUBUNIT PROTEIN BS20C"/>
    <property type="match status" value="1"/>
</dbReference>
<protein>
    <recommendedName>
        <fullName evidence="6 7">Small ribosomal subunit protein bS20</fullName>
    </recommendedName>
</protein>
<name>A0A955RJS0_9BACT</name>
<gene>
    <name evidence="7 8" type="primary">rpsT</name>
    <name evidence="8" type="ORF">KC717_00120</name>
</gene>
<dbReference type="InterPro" id="IPR002583">
    <property type="entry name" value="Ribosomal_bS20"/>
</dbReference>
<dbReference type="AlphaFoldDB" id="A0A955RJS0"/>
<accession>A0A955RJS0</accession>
<comment type="caution">
    <text evidence="8">The sequence shown here is derived from an EMBL/GenBank/DDBJ whole genome shotgun (WGS) entry which is preliminary data.</text>
</comment>
<keyword evidence="2 7" id="KW-0699">rRNA-binding</keyword>
<keyword evidence="4 7" id="KW-0689">Ribosomal protein</keyword>
<keyword evidence="3 7" id="KW-0694">RNA-binding</keyword>
<evidence type="ECO:0000313" key="9">
    <source>
        <dbReference type="Proteomes" id="UP000754563"/>
    </source>
</evidence>
<dbReference type="GO" id="GO:0003735">
    <property type="term" value="F:structural constituent of ribosome"/>
    <property type="evidence" value="ECO:0007669"/>
    <property type="project" value="InterPro"/>
</dbReference>
<comment type="function">
    <text evidence="7">Binds directly to 16S ribosomal RNA.</text>
</comment>
<comment type="similarity">
    <text evidence="1 7">Belongs to the bacterial ribosomal protein bS20 family.</text>
</comment>
<evidence type="ECO:0000256" key="2">
    <source>
        <dbReference type="ARBA" id="ARBA00022730"/>
    </source>
</evidence>
<dbReference type="SUPFAM" id="SSF46992">
    <property type="entry name" value="Ribosomal protein S20"/>
    <property type="match status" value="1"/>
</dbReference>
<dbReference type="Proteomes" id="UP000754563">
    <property type="component" value="Unassembled WGS sequence"/>
</dbReference>
<dbReference type="EMBL" id="JAGQLH010000001">
    <property type="protein sequence ID" value="MCA9385031.1"/>
    <property type="molecule type" value="Genomic_DNA"/>
</dbReference>
<evidence type="ECO:0000256" key="6">
    <source>
        <dbReference type="ARBA" id="ARBA00035136"/>
    </source>
</evidence>
<dbReference type="PANTHER" id="PTHR33398">
    <property type="entry name" value="30S RIBOSOMAL PROTEIN S20"/>
    <property type="match status" value="1"/>
</dbReference>
<dbReference type="NCBIfam" id="TIGR00029">
    <property type="entry name" value="S20"/>
    <property type="match status" value="1"/>
</dbReference>
<evidence type="ECO:0000256" key="5">
    <source>
        <dbReference type="ARBA" id="ARBA00023274"/>
    </source>
</evidence>
<proteinExistence type="inferred from homology"/>
<sequence length="89" mass="9946">MANTSSAKKAIRSSAKKNVRNSIIRKKFRVARKEVRDAVAAGNKKEAEKKMPAAFKHIDKAAKKNILHKNTAARYKSRLAQAVKNLSEK</sequence>
<evidence type="ECO:0000256" key="7">
    <source>
        <dbReference type="HAMAP-Rule" id="MF_00500"/>
    </source>
</evidence>
<evidence type="ECO:0000256" key="4">
    <source>
        <dbReference type="ARBA" id="ARBA00022980"/>
    </source>
</evidence>
<dbReference type="Gene3D" id="1.20.58.110">
    <property type="entry name" value="Ribosomal protein S20"/>
    <property type="match status" value="1"/>
</dbReference>
<dbReference type="GO" id="GO:0070181">
    <property type="term" value="F:small ribosomal subunit rRNA binding"/>
    <property type="evidence" value="ECO:0007669"/>
    <property type="project" value="TreeGrafter"/>
</dbReference>
<dbReference type="GO" id="GO:0006412">
    <property type="term" value="P:translation"/>
    <property type="evidence" value="ECO:0007669"/>
    <property type="project" value="UniProtKB-UniRule"/>
</dbReference>
<evidence type="ECO:0000256" key="3">
    <source>
        <dbReference type="ARBA" id="ARBA00022884"/>
    </source>
</evidence>
<organism evidence="8 9">
    <name type="scientific">Candidatus Dojkabacteria bacterium</name>
    <dbReference type="NCBI Taxonomy" id="2099670"/>
    <lineage>
        <taxon>Bacteria</taxon>
        <taxon>Candidatus Dojkabacteria</taxon>
    </lineage>
</organism>
<evidence type="ECO:0000313" key="8">
    <source>
        <dbReference type="EMBL" id="MCA9385031.1"/>
    </source>
</evidence>
<dbReference type="GO" id="GO:0015935">
    <property type="term" value="C:small ribosomal subunit"/>
    <property type="evidence" value="ECO:0007669"/>
    <property type="project" value="TreeGrafter"/>
</dbReference>
<dbReference type="InterPro" id="IPR036510">
    <property type="entry name" value="Ribosomal_bS20_sf"/>
</dbReference>
<reference evidence="8" key="1">
    <citation type="submission" date="2020-04" db="EMBL/GenBank/DDBJ databases">
        <authorList>
            <person name="Zhang T."/>
        </authorList>
    </citation>
    <scope>NUCLEOTIDE SEQUENCE</scope>
    <source>
        <strain evidence="8">HKST-UBA11</strain>
    </source>
</reference>
<reference evidence="8" key="2">
    <citation type="journal article" date="2021" name="Microbiome">
        <title>Successional dynamics and alternative stable states in a saline activated sludge microbial community over 9 years.</title>
        <authorList>
            <person name="Wang Y."/>
            <person name="Ye J."/>
            <person name="Ju F."/>
            <person name="Liu L."/>
            <person name="Boyd J.A."/>
            <person name="Deng Y."/>
            <person name="Parks D.H."/>
            <person name="Jiang X."/>
            <person name="Yin X."/>
            <person name="Woodcroft B.J."/>
            <person name="Tyson G.W."/>
            <person name="Hugenholtz P."/>
            <person name="Polz M.F."/>
            <person name="Zhang T."/>
        </authorList>
    </citation>
    <scope>NUCLEOTIDE SEQUENCE</scope>
    <source>
        <strain evidence="8">HKST-UBA11</strain>
    </source>
</reference>